<evidence type="ECO:0000256" key="1">
    <source>
        <dbReference type="ARBA" id="ARBA00000085"/>
    </source>
</evidence>
<evidence type="ECO:0000256" key="3">
    <source>
        <dbReference type="ARBA" id="ARBA00022553"/>
    </source>
</evidence>
<dbReference type="InterPro" id="IPR036890">
    <property type="entry name" value="HATPase_C_sf"/>
</dbReference>
<evidence type="ECO:0000256" key="8">
    <source>
        <dbReference type="SAM" id="Coils"/>
    </source>
</evidence>
<feature type="repeat" description="TPR" evidence="7">
    <location>
        <begin position="84"/>
        <end position="117"/>
    </location>
</feature>
<feature type="repeat" description="TPR" evidence="7">
    <location>
        <begin position="124"/>
        <end position="157"/>
    </location>
</feature>
<dbReference type="InterPro" id="IPR003594">
    <property type="entry name" value="HATPase_dom"/>
</dbReference>
<feature type="transmembrane region" description="Helical" evidence="9">
    <location>
        <begin position="360"/>
        <end position="379"/>
    </location>
</feature>
<keyword evidence="8" id="KW-0175">Coiled coil</keyword>
<evidence type="ECO:0000259" key="10">
    <source>
        <dbReference type="PROSITE" id="PS50109"/>
    </source>
</evidence>
<dbReference type="FunFam" id="3.30.565.10:FF:000010">
    <property type="entry name" value="Sensor histidine kinase RcsC"/>
    <property type="match status" value="1"/>
</dbReference>
<evidence type="ECO:0000313" key="12">
    <source>
        <dbReference type="Proteomes" id="UP000064893"/>
    </source>
</evidence>
<feature type="repeat" description="TPR" evidence="7">
    <location>
        <begin position="204"/>
        <end position="237"/>
    </location>
</feature>
<organism evidence="11 12">
    <name type="scientific">Salinivirga cyanobacteriivorans</name>
    <dbReference type="NCBI Taxonomy" id="1307839"/>
    <lineage>
        <taxon>Bacteria</taxon>
        <taxon>Pseudomonadati</taxon>
        <taxon>Bacteroidota</taxon>
        <taxon>Bacteroidia</taxon>
        <taxon>Bacteroidales</taxon>
        <taxon>Salinivirgaceae</taxon>
        <taxon>Salinivirga</taxon>
    </lineage>
</organism>
<dbReference type="AlphaFoldDB" id="A0A0S2HVA8"/>
<keyword evidence="6" id="KW-0902">Two-component regulatory system</keyword>
<keyword evidence="9" id="KW-0472">Membrane</keyword>
<feature type="coiled-coil region" evidence="8">
    <location>
        <begin position="385"/>
        <end position="454"/>
    </location>
</feature>
<keyword evidence="3" id="KW-0597">Phosphoprotein</keyword>
<dbReference type="STRING" id="1307839.L21SP5_00320"/>
<evidence type="ECO:0000256" key="6">
    <source>
        <dbReference type="ARBA" id="ARBA00023012"/>
    </source>
</evidence>
<keyword evidence="7" id="KW-0802">TPR repeat</keyword>
<dbReference type="SUPFAM" id="SSF48452">
    <property type="entry name" value="TPR-like"/>
    <property type="match status" value="1"/>
</dbReference>
<dbReference type="RefSeq" id="WP_057951590.1">
    <property type="nucleotide sequence ID" value="NZ_CP013118.1"/>
</dbReference>
<dbReference type="SMART" id="SM00388">
    <property type="entry name" value="HisKA"/>
    <property type="match status" value="1"/>
</dbReference>
<dbReference type="Pfam" id="PF13424">
    <property type="entry name" value="TPR_12"/>
    <property type="match status" value="2"/>
</dbReference>
<dbReference type="CDD" id="cd16922">
    <property type="entry name" value="HATPase_EvgS-ArcB-TorS-like"/>
    <property type="match status" value="1"/>
</dbReference>
<keyword evidence="4 11" id="KW-0808">Transferase</keyword>
<dbReference type="PATRIC" id="fig|1307839.3.peg.352"/>
<dbReference type="PROSITE" id="PS50109">
    <property type="entry name" value="HIS_KIN"/>
    <property type="match status" value="1"/>
</dbReference>
<evidence type="ECO:0000256" key="9">
    <source>
        <dbReference type="SAM" id="Phobius"/>
    </source>
</evidence>
<feature type="repeat" description="TPR" evidence="7">
    <location>
        <begin position="164"/>
        <end position="197"/>
    </location>
</feature>
<dbReference type="PANTHER" id="PTHR43711">
    <property type="entry name" value="TWO-COMPONENT HISTIDINE KINASE"/>
    <property type="match status" value="1"/>
</dbReference>
<dbReference type="GO" id="GO:0000155">
    <property type="term" value="F:phosphorelay sensor kinase activity"/>
    <property type="evidence" value="ECO:0007669"/>
    <property type="project" value="InterPro"/>
</dbReference>
<dbReference type="Gene3D" id="1.10.287.130">
    <property type="match status" value="1"/>
</dbReference>
<keyword evidence="9" id="KW-1133">Transmembrane helix</keyword>
<dbReference type="SUPFAM" id="SSF47384">
    <property type="entry name" value="Homodimeric domain of signal transducing histidine kinase"/>
    <property type="match status" value="1"/>
</dbReference>
<keyword evidence="12" id="KW-1185">Reference proteome</keyword>
<dbReference type="EMBL" id="CP013118">
    <property type="protein sequence ID" value="ALO13999.1"/>
    <property type="molecule type" value="Genomic_DNA"/>
</dbReference>
<dbReference type="OrthoDB" id="1116352at2"/>
<evidence type="ECO:0000313" key="11">
    <source>
        <dbReference type="EMBL" id="ALO13999.1"/>
    </source>
</evidence>
<dbReference type="PROSITE" id="PS50005">
    <property type="entry name" value="TPR"/>
    <property type="match status" value="4"/>
</dbReference>
<evidence type="ECO:0000256" key="2">
    <source>
        <dbReference type="ARBA" id="ARBA00012438"/>
    </source>
</evidence>
<dbReference type="InterPro" id="IPR011990">
    <property type="entry name" value="TPR-like_helical_dom_sf"/>
</dbReference>
<name>A0A0S2HVA8_9BACT</name>
<comment type="catalytic activity">
    <reaction evidence="1">
        <text>ATP + protein L-histidine = ADP + protein N-phospho-L-histidine.</text>
        <dbReference type="EC" id="2.7.13.3"/>
    </reaction>
</comment>
<gene>
    <name evidence="11" type="primary">luxQ_2</name>
    <name evidence="11" type="ORF">L21SP5_00320</name>
</gene>
<dbReference type="CDD" id="cd00082">
    <property type="entry name" value="HisKA"/>
    <property type="match status" value="1"/>
</dbReference>
<dbReference type="InterPro" id="IPR004358">
    <property type="entry name" value="Sig_transdc_His_kin-like_C"/>
</dbReference>
<keyword evidence="9" id="KW-0812">Transmembrane</keyword>
<dbReference type="Gene3D" id="1.25.40.10">
    <property type="entry name" value="Tetratricopeptide repeat domain"/>
    <property type="match status" value="1"/>
</dbReference>
<dbReference type="InterPro" id="IPR005467">
    <property type="entry name" value="His_kinase_dom"/>
</dbReference>
<keyword evidence="5 11" id="KW-0418">Kinase</keyword>
<reference evidence="11 12" key="1">
    <citation type="submission" date="2015-11" db="EMBL/GenBank/DDBJ databases">
        <title>Description and complete genome sequence of a novel strain predominating in hypersaline microbial mats and representing a new family of the Bacteriodetes phylum.</title>
        <authorList>
            <person name="Spring S."/>
            <person name="Bunk B."/>
            <person name="Sproer C."/>
            <person name="Klenk H.-P."/>
        </authorList>
    </citation>
    <scope>NUCLEOTIDE SEQUENCE [LARGE SCALE GENOMIC DNA]</scope>
    <source>
        <strain evidence="11 12">L21-Spi-D4</strain>
    </source>
</reference>
<dbReference type="EC" id="2.7.13.3" evidence="2"/>
<dbReference type="KEGG" id="blq:L21SP5_00320"/>
<dbReference type="SMART" id="SM00387">
    <property type="entry name" value="HATPase_c"/>
    <property type="match status" value="1"/>
</dbReference>
<sequence>MKTILQIVLLFLFSFHFCSLHGQNRKADSLALLLSQHQKTDTIRVKLLNNLGYSLYLTNTDTVKVLAEETLSLSEHLDYDRGKARSLRLMGLHYDMKANYPLALDFYQRSLTISEKIDNKKGISDCLNSIGVIYSDQENYKQAEEYYVKALEIFQELDDKRGESFTLNNLGVIYYEQMNLEKALEYFKRSLVIDKELGIKGGVAIGLNNIGEVYRDTGEYDSALTYLNNALELTIEIKDIYGQSYLYKDLASVYYLQKNYKQALEYAELSLEYALYNDYFDIQKDVYLQLSKIHAALNNYKKAYNNHVVHKRLNDSIYNEKNLEKTIGLEYHYKYKKEREEARLLQEEELKRQKLIRNSLIVGIILLLIFIIIIVRGWIQKSRINKLLSQKTENIQNKSLQLQEQNEEIQQLYEELSAANEVLFTQKEELEKHRNNLESLVKERTMELERAKDKAEESDRLKSAFLANMSHEIRTPLNAIIGFSDLLADPDIDQQTKNELHSNINHSNETLLKLIDDIFDIAKIESGQLSIKKEHIAVSDLLGKLIPVYEDKKEKMGKSDISITICQSNKDLVLYTDPFRLQQIFINLIDNALKFTESGFVEVSCDKDKFDGHKVVFFVKDSGIGMNQKQIDYIFDRFIKLEENTTKIYRGAGLGLAISKNIVELLGGELWVESEIGKGSTFYFSIPV</sequence>
<dbReference type="PRINTS" id="PR00344">
    <property type="entry name" value="BCTRLSENSOR"/>
</dbReference>
<dbReference type="PANTHER" id="PTHR43711:SF1">
    <property type="entry name" value="HISTIDINE KINASE 1"/>
    <property type="match status" value="1"/>
</dbReference>
<proteinExistence type="predicted"/>
<dbReference type="Pfam" id="PF00512">
    <property type="entry name" value="HisKA"/>
    <property type="match status" value="1"/>
</dbReference>
<dbReference type="Pfam" id="PF02518">
    <property type="entry name" value="HATPase_c"/>
    <property type="match status" value="1"/>
</dbReference>
<dbReference type="InterPro" id="IPR019734">
    <property type="entry name" value="TPR_rpt"/>
</dbReference>
<dbReference type="SMART" id="SM00028">
    <property type="entry name" value="TPR"/>
    <property type="match status" value="5"/>
</dbReference>
<dbReference type="SUPFAM" id="SSF55874">
    <property type="entry name" value="ATPase domain of HSP90 chaperone/DNA topoisomerase II/histidine kinase"/>
    <property type="match status" value="1"/>
</dbReference>
<accession>A0A0S2HVA8</accession>
<evidence type="ECO:0000256" key="7">
    <source>
        <dbReference type="PROSITE-ProRule" id="PRU00339"/>
    </source>
</evidence>
<feature type="domain" description="Histidine kinase" evidence="10">
    <location>
        <begin position="468"/>
        <end position="688"/>
    </location>
</feature>
<dbReference type="InterPro" id="IPR036097">
    <property type="entry name" value="HisK_dim/P_sf"/>
</dbReference>
<evidence type="ECO:0000256" key="5">
    <source>
        <dbReference type="ARBA" id="ARBA00022777"/>
    </source>
</evidence>
<dbReference type="Proteomes" id="UP000064893">
    <property type="component" value="Chromosome"/>
</dbReference>
<evidence type="ECO:0000256" key="4">
    <source>
        <dbReference type="ARBA" id="ARBA00022679"/>
    </source>
</evidence>
<dbReference type="InterPro" id="IPR050736">
    <property type="entry name" value="Sensor_HK_Regulatory"/>
</dbReference>
<dbReference type="InterPro" id="IPR003661">
    <property type="entry name" value="HisK_dim/P_dom"/>
</dbReference>
<dbReference type="Gene3D" id="3.30.565.10">
    <property type="entry name" value="Histidine kinase-like ATPase, C-terminal domain"/>
    <property type="match status" value="1"/>
</dbReference>
<protein>
    <recommendedName>
        <fullName evidence="2">histidine kinase</fullName>
        <ecNumber evidence="2">2.7.13.3</ecNumber>
    </recommendedName>
</protein>